<reference evidence="2" key="1">
    <citation type="submission" date="2011-11" db="EMBL/GenBank/DDBJ databases">
        <title>Complete sequence of Paenibacillus terrae HPL-003.</title>
        <authorList>
            <person name="Shin S.H."/>
            <person name="Kim S."/>
            <person name="Kim J.Y."/>
        </authorList>
    </citation>
    <scope>NUCLEOTIDE SEQUENCE [LARGE SCALE GENOMIC DNA]</scope>
    <source>
        <strain evidence="2">HPL-003</strain>
    </source>
</reference>
<dbReference type="EMBL" id="CP003107">
    <property type="protein sequence ID" value="AET60287.1"/>
    <property type="molecule type" value="Genomic_DNA"/>
</dbReference>
<evidence type="ECO:0000313" key="2">
    <source>
        <dbReference type="Proteomes" id="UP000005876"/>
    </source>
</evidence>
<evidence type="ECO:0000313" key="1">
    <source>
        <dbReference type="EMBL" id="AET60287.1"/>
    </source>
</evidence>
<dbReference type="Proteomes" id="UP000005876">
    <property type="component" value="Chromosome"/>
</dbReference>
<sequence>MQELIQDGLLKINDFDKGVVFMVDNRQYHINGVNGETLNINTGSQGNVFQSITNKTEADVTNLIEELLRYAEENGEPRDVEMVQAIETNIKEKKWESAKAIFGLLTKSIQVSASGISIAKAFGWL</sequence>
<name>G7W0W0_PAETH</name>
<dbReference type="RefSeq" id="WP_014280996.1">
    <property type="nucleotide sequence ID" value="NC_016641.1"/>
</dbReference>
<dbReference type="KEGG" id="pta:HPL003_17715"/>
<dbReference type="HOGENOM" id="CLU_1990467_0_0_9"/>
<dbReference type="AlphaFoldDB" id="G7W0W0"/>
<protein>
    <submittedName>
        <fullName evidence="1">Uncharacterized protein</fullName>
    </submittedName>
</protein>
<reference evidence="1 2" key="3">
    <citation type="journal article" date="2012" name="J. Bacteriol.">
        <title>Genome Sequence of Paenibacillus terrae HPL-003, a Xylanase-Producing Bacterium Isolated from Soil Found in Forest Residue.</title>
        <authorList>
            <person name="Shin S.H."/>
            <person name="Kim S."/>
            <person name="Kim J.Y."/>
            <person name="Song H.Y."/>
            <person name="Cho S.J."/>
            <person name="Kim D.R."/>
            <person name="Lee K.I."/>
            <person name="Lim H.K."/>
            <person name="Park N.J."/>
            <person name="Hwang I.T."/>
            <person name="Yang K.S."/>
        </authorList>
    </citation>
    <scope>NUCLEOTIDE SEQUENCE [LARGE SCALE GENOMIC DNA]</scope>
    <source>
        <strain evidence="1 2">HPL-003</strain>
    </source>
</reference>
<dbReference type="OrthoDB" id="9919001at2"/>
<proteinExistence type="predicted"/>
<reference key="2">
    <citation type="submission" date="2011-11" db="EMBL/GenBank/DDBJ databases">
        <authorList>
            <person name="Shin S.H."/>
            <person name="Kim S."/>
            <person name="Kim J.Y."/>
        </authorList>
    </citation>
    <scope>NUCLEOTIDE SEQUENCE</scope>
    <source>
        <strain>HPL-003</strain>
    </source>
</reference>
<gene>
    <name evidence="1" type="ordered locus">HPL003_17715</name>
</gene>
<organism evidence="1 2">
    <name type="scientific">Paenibacillus terrae (strain HPL-003)</name>
    <dbReference type="NCBI Taxonomy" id="985665"/>
    <lineage>
        <taxon>Bacteria</taxon>
        <taxon>Bacillati</taxon>
        <taxon>Bacillota</taxon>
        <taxon>Bacilli</taxon>
        <taxon>Bacillales</taxon>
        <taxon>Paenibacillaceae</taxon>
        <taxon>Paenibacillus</taxon>
    </lineage>
</organism>
<dbReference type="STRING" id="985665.HPL003_17715"/>
<accession>G7W0W0</accession>